<evidence type="ECO:0000256" key="1">
    <source>
        <dbReference type="SAM" id="Coils"/>
    </source>
</evidence>
<evidence type="ECO:0000313" key="3">
    <source>
        <dbReference type="EMBL" id="RHZ63143.1"/>
    </source>
</evidence>
<gene>
    <name evidence="3" type="ORF">Glove_332g28</name>
</gene>
<dbReference type="EMBL" id="PQFF01000303">
    <property type="protein sequence ID" value="RHZ63143.1"/>
    <property type="molecule type" value="Genomic_DNA"/>
</dbReference>
<protein>
    <submittedName>
        <fullName evidence="3">Uncharacterized protein</fullName>
    </submittedName>
</protein>
<dbReference type="AlphaFoldDB" id="A0A397HPQ3"/>
<sequence>MIGDINNSEVYVADAELSSKERDQEEVQETLDKRNAVPLAWMKLKKRKRSLEKLDREPPQTPVLGDNDDDDEKKEFRYNLRSNKRKNYAEDTLSVDGGLDTMVSLEDIENILENHKTNYEKKNELAEDELEKSLTEADIINISSNKPPLISKEFFSRLKTEAKSRPLLHIKVDEFKKWIQENYDRKITTTISNIQSITTIGDFNVKQVDLIKRILEIKLMQFQVRHVYRDSSAFAHKANGILFNYNSTS</sequence>
<feature type="coiled-coil region" evidence="1">
    <location>
        <begin position="105"/>
        <end position="136"/>
    </location>
</feature>
<proteinExistence type="predicted"/>
<comment type="caution">
    <text evidence="3">The sequence shown here is derived from an EMBL/GenBank/DDBJ whole genome shotgun (WGS) entry which is preliminary data.</text>
</comment>
<accession>A0A397HPQ3</accession>
<evidence type="ECO:0000313" key="4">
    <source>
        <dbReference type="Proteomes" id="UP000266861"/>
    </source>
</evidence>
<dbReference type="Proteomes" id="UP000266861">
    <property type="component" value="Unassembled WGS sequence"/>
</dbReference>
<keyword evidence="1" id="KW-0175">Coiled coil</keyword>
<reference evidence="3 4" key="1">
    <citation type="submission" date="2018-08" db="EMBL/GenBank/DDBJ databases">
        <title>Genome and evolution of the arbuscular mycorrhizal fungus Diversispora epigaea (formerly Glomus versiforme) and its bacterial endosymbionts.</title>
        <authorList>
            <person name="Sun X."/>
            <person name="Fei Z."/>
            <person name="Harrison M."/>
        </authorList>
    </citation>
    <scope>NUCLEOTIDE SEQUENCE [LARGE SCALE GENOMIC DNA]</scope>
    <source>
        <strain evidence="3 4">IT104</strain>
    </source>
</reference>
<dbReference type="OrthoDB" id="2349339at2759"/>
<evidence type="ECO:0000256" key="2">
    <source>
        <dbReference type="SAM" id="MobiDB-lite"/>
    </source>
</evidence>
<feature type="region of interest" description="Disordered" evidence="2">
    <location>
        <begin position="48"/>
        <end position="72"/>
    </location>
</feature>
<organism evidence="3 4">
    <name type="scientific">Diversispora epigaea</name>
    <dbReference type="NCBI Taxonomy" id="1348612"/>
    <lineage>
        <taxon>Eukaryota</taxon>
        <taxon>Fungi</taxon>
        <taxon>Fungi incertae sedis</taxon>
        <taxon>Mucoromycota</taxon>
        <taxon>Glomeromycotina</taxon>
        <taxon>Glomeromycetes</taxon>
        <taxon>Diversisporales</taxon>
        <taxon>Diversisporaceae</taxon>
        <taxon>Diversispora</taxon>
    </lineage>
</organism>
<name>A0A397HPQ3_9GLOM</name>
<keyword evidence="4" id="KW-1185">Reference proteome</keyword>